<gene>
    <name evidence="6" type="ORF">ATR_0189</name>
    <name evidence="7" type="ORF">CRU87_01770</name>
</gene>
<name>A0AAD0QHQ4_9BACT</name>
<dbReference type="CDD" id="cd00383">
    <property type="entry name" value="trans_reg_C"/>
    <property type="match status" value="1"/>
</dbReference>
<evidence type="ECO:0000313" key="8">
    <source>
        <dbReference type="Proteomes" id="UP000254504"/>
    </source>
</evidence>
<dbReference type="InterPro" id="IPR001789">
    <property type="entry name" value="Sig_transdc_resp-reg_receiver"/>
</dbReference>
<reference evidence="7 9" key="1">
    <citation type="submission" date="2017-10" db="EMBL/GenBank/DDBJ databases">
        <title>Genomics of the genus Arcobacter.</title>
        <authorList>
            <person name="Perez-Cataluna A."/>
            <person name="Figueras M.J."/>
        </authorList>
    </citation>
    <scope>NUCLEOTIDE SEQUENCE [LARGE SCALE GENOMIC DNA]</scope>
    <source>
        <strain evidence="7 9">LMG 25534</strain>
    </source>
</reference>
<evidence type="ECO:0000256" key="1">
    <source>
        <dbReference type="ARBA" id="ARBA00023125"/>
    </source>
</evidence>
<accession>A0AAD0QHQ4</accession>
<keyword evidence="9" id="KW-1185">Reference proteome</keyword>
<dbReference type="GO" id="GO:0005829">
    <property type="term" value="C:cytosol"/>
    <property type="evidence" value="ECO:0007669"/>
    <property type="project" value="TreeGrafter"/>
</dbReference>
<feature type="domain" description="OmpR/PhoB-type" evidence="5">
    <location>
        <begin position="118"/>
        <end position="211"/>
    </location>
</feature>
<feature type="DNA-binding region" description="OmpR/PhoB-type" evidence="3">
    <location>
        <begin position="118"/>
        <end position="211"/>
    </location>
</feature>
<dbReference type="GO" id="GO:0000976">
    <property type="term" value="F:transcription cis-regulatory region binding"/>
    <property type="evidence" value="ECO:0007669"/>
    <property type="project" value="TreeGrafter"/>
</dbReference>
<keyword evidence="2" id="KW-0597">Phosphoprotein</keyword>
<dbReference type="RefSeq" id="WP_115427631.1">
    <property type="nucleotide sequence ID" value="NZ_CP031367.1"/>
</dbReference>
<dbReference type="GO" id="GO:0032993">
    <property type="term" value="C:protein-DNA complex"/>
    <property type="evidence" value="ECO:0007669"/>
    <property type="project" value="TreeGrafter"/>
</dbReference>
<evidence type="ECO:0000313" key="9">
    <source>
        <dbReference type="Proteomes" id="UP000289132"/>
    </source>
</evidence>
<dbReference type="InterPro" id="IPR036388">
    <property type="entry name" value="WH-like_DNA-bd_sf"/>
</dbReference>
<evidence type="ECO:0000259" key="5">
    <source>
        <dbReference type="PROSITE" id="PS51755"/>
    </source>
</evidence>
<dbReference type="Proteomes" id="UP000289132">
    <property type="component" value="Unassembled WGS sequence"/>
</dbReference>
<dbReference type="KEGG" id="atp:ATR_0189"/>
<proteinExistence type="predicted"/>
<dbReference type="GO" id="GO:0006355">
    <property type="term" value="P:regulation of DNA-templated transcription"/>
    <property type="evidence" value="ECO:0007669"/>
    <property type="project" value="InterPro"/>
</dbReference>
<dbReference type="Proteomes" id="UP000254504">
    <property type="component" value="Chromosome"/>
</dbReference>
<dbReference type="SUPFAM" id="SSF52172">
    <property type="entry name" value="CheY-like"/>
    <property type="match status" value="1"/>
</dbReference>
<dbReference type="InterPro" id="IPR011006">
    <property type="entry name" value="CheY-like_superfamily"/>
</dbReference>
<dbReference type="PROSITE" id="PS50110">
    <property type="entry name" value="RESPONSE_REGULATORY"/>
    <property type="match status" value="1"/>
</dbReference>
<dbReference type="Pfam" id="PF00486">
    <property type="entry name" value="Trans_reg_C"/>
    <property type="match status" value="1"/>
</dbReference>
<dbReference type="SMART" id="SM00862">
    <property type="entry name" value="Trans_reg_C"/>
    <property type="match status" value="1"/>
</dbReference>
<feature type="modified residue" description="4-aspartylphosphate" evidence="2">
    <location>
        <position position="50"/>
    </location>
</feature>
<evidence type="ECO:0000313" key="6">
    <source>
        <dbReference type="EMBL" id="AXK48082.1"/>
    </source>
</evidence>
<evidence type="ECO:0000256" key="2">
    <source>
        <dbReference type="PROSITE-ProRule" id="PRU00169"/>
    </source>
</evidence>
<evidence type="ECO:0000259" key="4">
    <source>
        <dbReference type="PROSITE" id="PS50110"/>
    </source>
</evidence>
<evidence type="ECO:0000313" key="7">
    <source>
        <dbReference type="EMBL" id="RXJ93238.1"/>
    </source>
</evidence>
<keyword evidence="1 3" id="KW-0238">DNA-binding</keyword>
<dbReference type="PROSITE" id="PS51755">
    <property type="entry name" value="OMPR_PHOB"/>
    <property type="match status" value="1"/>
</dbReference>
<dbReference type="SMART" id="SM00448">
    <property type="entry name" value="REC"/>
    <property type="match status" value="1"/>
</dbReference>
<organism evidence="6 8">
    <name type="scientific">Aliarcobacter trophiarum LMG 25534</name>
    <dbReference type="NCBI Taxonomy" id="1032241"/>
    <lineage>
        <taxon>Bacteria</taxon>
        <taxon>Pseudomonadati</taxon>
        <taxon>Campylobacterota</taxon>
        <taxon>Epsilonproteobacteria</taxon>
        <taxon>Campylobacterales</taxon>
        <taxon>Arcobacteraceae</taxon>
        <taxon>Aliarcobacter</taxon>
    </lineage>
</organism>
<feature type="domain" description="Response regulatory" evidence="4">
    <location>
        <begin position="2"/>
        <end position="115"/>
    </location>
</feature>
<dbReference type="Gene3D" id="1.10.10.10">
    <property type="entry name" value="Winged helix-like DNA-binding domain superfamily/Winged helix DNA-binding domain"/>
    <property type="match status" value="1"/>
</dbReference>
<evidence type="ECO:0000256" key="3">
    <source>
        <dbReference type="PROSITE-ProRule" id="PRU01091"/>
    </source>
</evidence>
<sequence>MKIFLLEDDFALNDSIKDMLEFEGFEVDSFYDGQVALENISKDYELYILDIFVPNLNGILLLEKIKLANKDSVVFIMSANIDISTIKEAYNKGCDDYLKKPFNIQELLFKLKKFNKNSDIFRFDDDILFDMKSKKIIHNNKEIELTKNERNFLHLLICNQGKCVNYSLIENVVYDGDFKTLDAIRSLIKRLRKKLPKEIIFNNLEEGYYIK</sequence>
<reference evidence="6 8" key="2">
    <citation type="submission" date="2018-07" db="EMBL/GenBank/DDBJ databases">
        <title>Complete genome of the Arcobacter trophiarum type strain LMG 25534.</title>
        <authorList>
            <person name="Miller W.G."/>
            <person name="Yee E."/>
        </authorList>
    </citation>
    <scope>NUCLEOTIDE SEQUENCE [LARGE SCALE GENOMIC DNA]</scope>
    <source>
        <strain evidence="6 8">LMG 25534</strain>
    </source>
</reference>
<dbReference type="InterPro" id="IPR039420">
    <property type="entry name" value="WalR-like"/>
</dbReference>
<dbReference type="Gene3D" id="3.40.50.2300">
    <property type="match status" value="1"/>
</dbReference>
<dbReference type="EMBL" id="CP031367">
    <property type="protein sequence ID" value="AXK48082.1"/>
    <property type="molecule type" value="Genomic_DNA"/>
</dbReference>
<dbReference type="AlphaFoldDB" id="A0AAD0QHQ4"/>
<dbReference type="InterPro" id="IPR001867">
    <property type="entry name" value="OmpR/PhoB-type_DNA-bd"/>
</dbReference>
<dbReference type="GO" id="GO:0000156">
    <property type="term" value="F:phosphorelay response regulator activity"/>
    <property type="evidence" value="ECO:0007669"/>
    <property type="project" value="TreeGrafter"/>
</dbReference>
<dbReference type="PANTHER" id="PTHR48111">
    <property type="entry name" value="REGULATOR OF RPOS"/>
    <property type="match status" value="1"/>
</dbReference>
<dbReference type="EMBL" id="PDKD01000001">
    <property type="protein sequence ID" value="RXJ93238.1"/>
    <property type="molecule type" value="Genomic_DNA"/>
</dbReference>
<protein>
    <submittedName>
        <fullName evidence="7">DNA-binding response regulator</fullName>
    </submittedName>
    <submittedName>
        <fullName evidence="6">Two-component system response regulator</fullName>
    </submittedName>
</protein>
<dbReference type="PANTHER" id="PTHR48111:SF56">
    <property type="entry name" value="TETRATHIONATE RESPONSE REGULATORY PROTEIN TTRR"/>
    <property type="match status" value="1"/>
</dbReference>
<dbReference type="Pfam" id="PF00072">
    <property type="entry name" value="Response_reg"/>
    <property type="match status" value="1"/>
</dbReference>